<protein>
    <submittedName>
        <fullName evidence="3">Response regulator</fullName>
    </submittedName>
</protein>
<evidence type="ECO:0000313" key="4">
    <source>
        <dbReference type="Proteomes" id="UP000533905"/>
    </source>
</evidence>
<evidence type="ECO:0000313" key="3">
    <source>
        <dbReference type="EMBL" id="NNG22910.1"/>
    </source>
</evidence>
<dbReference type="InterPro" id="IPR052893">
    <property type="entry name" value="TCS_response_regulator"/>
</dbReference>
<reference evidence="3 4" key="1">
    <citation type="submission" date="2020-04" db="EMBL/GenBank/DDBJ databases">
        <title>Massilia sp. nov., a cold adapted bacteria isolated from Arctic soil.</title>
        <authorList>
            <person name="Son J."/>
            <person name="Ka J.-O."/>
        </authorList>
    </citation>
    <scope>NUCLEOTIDE SEQUENCE [LARGE SCALE GENOMIC DNA]</scope>
    <source>
        <strain evidence="3 4">ML15P13</strain>
    </source>
</reference>
<gene>
    <name evidence="3" type="ORF">HGB41_07830</name>
</gene>
<proteinExistence type="predicted"/>
<dbReference type="GO" id="GO:0000160">
    <property type="term" value="P:phosphorelay signal transduction system"/>
    <property type="evidence" value="ECO:0007669"/>
    <property type="project" value="InterPro"/>
</dbReference>
<dbReference type="SMART" id="SM00448">
    <property type="entry name" value="REC"/>
    <property type="match status" value="1"/>
</dbReference>
<dbReference type="SUPFAM" id="SSF52172">
    <property type="entry name" value="CheY-like"/>
    <property type="match status" value="1"/>
</dbReference>
<dbReference type="Gene3D" id="3.40.50.2300">
    <property type="match status" value="1"/>
</dbReference>
<dbReference type="InterPro" id="IPR011006">
    <property type="entry name" value="CheY-like_superfamily"/>
</dbReference>
<name>A0A7Y2JXS1_9BURK</name>
<dbReference type="InterPro" id="IPR001789">
    <property type="entry name" value="Sig_transdc_resp-reg_receiver"/>
</dbReference>
<sequence>MVKKALIVDDMPLDVELTRRVLQSCGGEHEIVVASDGEEALRELNQAHDFDVVLLDLKLPKVDGFEVLKEISSKPFLSDIPVIVLSDTRDETDRMRTRMLGACEFVEKAMDYAEFNANLRRTLAQYGFCPA</sequence>
<dbReference type="EMBL" id="JABAIV010000002">
    <property type="protein sequence ID" value="NNG22910.1"/>
    <property type="molecule type" value="Genomic_DNA"/>
</dbReference>
<dbReference type="PROSITE" id="PS50110">
    <property type="entry name" value="RESPONSE_REGULATORY"/>
    <property type="match status" value="1"/>
</dbReference>
<feature type="domain" description="Response regulatory" evidence="2">
    <location>
        <begin position="4"/>
        <end position="123"/>
    </location>
</feature>
<feature type="modified residue" description="4-aspartylphosphate" evidence="1">
    <location>
        <position position="56"/>
    </location>
</feature>
<dbReference type="PANTHER" id="PTHR44520">
    <property type="entry name" value="RESPONSE REGULATOR RCP1-RELATED"/>
    <property type="match status" value="1"/>
</dbReference>
<dbReference type="AlphaFoldDB" id="A0A7Y2JXS1"/>
<comment type="caution">
    <text evidence="3">The sequence shown here is derived from an EMBL/GenBank/DDBJ whole genome shotgun (WGS) entry which is preliminary data.</text>
</comment>
<keyword evidence="1" id="KW-0597">Phosphoprotein</keyword>
<evidence type="ECO:0000259" key="2">
    <source>
        <dbReference type="PROSITE" id="PS50110"/>
    </source>
</evidence>
<dbReference type="PANTHER" id="PTHR44520:SF1">
    <property type="entry name" value="TWO-COMPONENT SYSTEM REGULATORY PROTEIN"/>
    <property type="match status" value="1"/>
</dbReference>
<accession>A0A7Y2JXS1</accession>
<dbReference type="Pfam" id="PF00072">
    <property type="entry name" value="Response_reg"/>
    <property type="match status" value="1"/>
</dbReference>
<dbReference type="Proteomes" id="UP000533905">
    <property type="component" value="Unassembled WGS sequence"/>
</dbReference>
<organism evidence="3 4">
    <name type="scientific">Telluria aromaticivorans</name>
    <dbReference type="NCBI Taxonomy" id="2725995"/>
    <lineage>
        <taxon>Bacteria</taxon>
        <taxon>Pseudomonadati</taxon>
        <taxon>Pseudomonadota</taxon>
        <taxon>Betaproteobacteria</taxon>
        <taxon>Burkholderiales</taxon>
        <taxon>Oxalobacteraceae</taxon>
        <taxon>Telluria group</taxon>
        <taxon>Telluria</taxon>
    </lineage>
</organism>
<dbReference type="RefSeq" id="WP_171082875.1">
    <property type="nucleotide sequence ID" value="NZ_JABAIV010000002.1"/>
</dbReference>
<keyword evidence="4" id="KW-1185">Reference proteome</keyword>
<evidence type="ECO:0000256" key="1">
    <source>
        <dbReference type="PROSITE-ProRule" id="PRU00169"/>
    </source>
</evidence>